<evidence type="ECO:0000256" key="1">
    <source>
        <dbReference type="ARBA" id="ARBA00001962"/>
    </source>
</evidence>
<protein>
    <submittedName>
        <fullName evidence="3">Phytanoyl-CoA dioxygenase</fullName>
    </submittedName>
</protein>
<accession>A0A8T9C5V3</accession>
<keyword evidence="3" id="KW-0560">Oxidoreductase</keyword>
<dbReference type="InterPro" id="IPR008775">
    <property type="entry name" value="Phytyl_CoA_dOase-like"/>
</dbReference>
<dbReference type="PANTHER" id="PTHR20883:SF48">
    <property type="entry name" value="ECTOINE DIOXYGENASE"/>
    <property type="match status" value="1"/>
</dbReference>
<comment type="cofactor">
    <cofactor evidence="1">
        <name>Fe cation</name>
        <dbReference type="ChEBI" id="CHEBI:24875"/>
    </cofactor>
</comment>
<comment type="similarity">
    <text evidence="2">Belongs to the PhyH family.</text>
</comment>
<name>A0A8T9C5V3_9HELO</name>
<dbReference type="AlphaFoldDB" id="A0A8T9C5V3"/>
<comment type="caution">
    <text evidence="3">The sequence shown here is derived from an EMBL/GenBank/DDBJ whole genome shotgun (WGS) entry which is preliminary data.</text>
</comment>
<gene>
    <name evidence="3" type="primary">PAHX</name>
    <name evidence="3" type="ORF">LSUE1_G005452</name>
</gene>
<dbReference type="PANTHER" id="PTHR20883">
    <property type="entry name" value="PHYTANOYL-COA DIOXYGENASE DOMAIN CONTAINING 1"/>
    <property type="match status" value="1"/>
</dbReference>
<evidence type="ECO:0000313" key="3">
    <source>
        <dbReference type="EMBL" id="TVY81038.1"/>
    </source>
</evidence>
<reference evidence="3 4" key="1">
    <citation type="submission" date="2018-05" db="EMBL/GenBank/DDBJ databases">
        <title>Genome sequencing and assembly of the regulated plant pathogen Lachnellula willkommii and related sister species for the development of diagnostic species identification markers.</title>
        <authorList>
            <person name="Giroux E."/>
            <person name="Bilodeau G."/>
        </authorList>
    </citation>
    <scope>NUCLEOTIDE SEQUENCE [LARGE SCALE GENOMIC DNA]</scope>
    <source>
        <strain evidence="3 4">CBS 268.59</strain>
    </source>
</reference>
<dbReference type="Gene3D" id="2.60.120.620">
    <property type="entry name" value="q2cbj1_9rhob like domain"/>
    <property type="match status" value="1"/>
</dbReference>
<dbReference type="GO" id="GO:0051213">
    <property type="term" value="F:dioxygenase activity"/>
    <property type="evidence" value="ECO:0007669"/>
    <property type="project" value="UniProtKB-KW"/>
</dbReference>
<proteinExistence type="inferred from homology"/>
<keyword evidence="3" id="KW-0223">Dioxygenase</keyword>
<sequence length="267" mass="29769">MAYPYLVNDSQLACLQGKGYAIITDALSPMEIQTLQIWTQQVHDLPRLEDCQYIPYEEVNTSGERVLCRTENFAKYHDGFGDLLMGSKLLGILKQLSGKEMVLFKEKSSGGFQPHVDRSGYGNFKTIDHLAINLAVDDSNVLNGCIEVVEGSHKMHVPIGNDNCIKPEWVQAQKWLHVELKAGDLLIFGSSLAHRSGPNLSAEGRRAVYATYNCKSEGDLHDAYYEKRARLFPATHKRMPGVDYSIGAQSYAYGTPMRSIESSDESS</sequence>
<dbReference type="SUPFAM" id="SSF51197">
    <property type="entry name" value="Clavaminate synthase-like"/>
    <property type="match status" value="1"/>
</dbReference>
<dbReference type="GO" id="GO:0046872">
    <property type="term" value="F:metal ion binding"/>
    <property type="evidence" value="ECO:0007669"/>
    <property type="project" value="UniProtKB-ARBA"/>
</dbReference>
<evidence type="ECO:0000256" key="2">
    <source>
        <dbReference type="ARBA" id="ARBA00005830"/>
    </source>
</evidence>
<dbReference type="Pfam" id="PF05721">
    <property type="entry name" value="PhyH"/>
    <property type="match status" value="1"/>
</dbReference>
<organism evidence="3 4">
    <name type="scientific">Lachnellula suecica</name>
    <dbReference type="NCBI Taxonomy" id="602035"/>
    <lineage>
        <taxon>Eukaryota</taxon>
        <taxon>Fungi</taxon>
        <taxon>Dikarya</taxon>
        <taxon>Ascomycota</taxon>
        <taxon>Pezizomycotina</taxon>
        <taxon>Leotiomycetes</taxon>
        <taxon>Helotiales</taxon>
        <taxon>Lachnaceae</taxon>
        <taxon>Lachnellula</taxon>
    </lineage>
</organism>
<keyword evidence="4" id="KW-1185">Reference proteome</keyword>
<dbReference type="OrthoDB" id="445007at2759"/>
<evidence type="ECO:0000313" key="4">
    <source>
        <dbReference type="Proteomes" id="UP000469558"/>
    </source>
</evidence>
<dbReference type="EMBL" id="QGMK01000561">
    <property type="protein sequence ID" value="TVY81038.1"/>
    <property type="molecule type" value="Genomic_DNA"/>
</dbReference>
<dbReference type="Proteomes" id="UP000469558">
    <property type="component" value="Unassembled WGS sequence"/>
</dbReference>